<reference evidence="2 3" key="1">
    <citation type="submission" date="2017-05" db="EMBL/GenBank/DDBJ databases">
        <title>PacBio assembly of a Plasmodium knowlesi genome sequence with Hi-C correction and manual annotation of the SICAvar gene family.</title>
        <authorList>
            <person name="Lapp S.A."/>
            <person name="Geraldo J.A."/>
            <person name="Chien J.-T."/>
            <person name="Ay F."/>
            <person name="Pakala S.B."/>
            <person name="Batugedara G."/>
            <person name="Humphrey J.C."/>
            <person name="Debarry J.D."/>
            <person name="Le Roch K.G."/>
            <person name="Galinski M.R."/>
            <person name="Kissinger J.C."/>
        </authorList>
    </citation>
    <scope>NUCLEOTIDE SEQUENCE [LARGE SCALE GENOMIC DNA]</scope>
    <source>
        <strain evidence="3">Malayan Strain Pk1 (A+)</strain>
    </source>
</reference>
<comment type="caution">
    <text evidence="2">The sequence shown here is derived from an EMBL/GenBank/DDBJ whole genome shotgun (WGS) entry which is preliminary data.</text>
</comment>
<dbReference type="Proteomes" id="UP000195012">
    <property type="component" value="Unassembled WGS sequence"/>
</dbReference>
<organism evidence="2 3">
    <name type="scientific">Plasmodium knowlesi</name>
    <dbReference type="NCBI Taxonomy" id="5850"/>
    <lineage>
        <taxon>Eukaryota</taxon>
        <taxon>Sar</taxon>
        <taxon>Alveolata</taxon>
        <taxon>Apicomplexa</taxon>
        <taxon>Aconoidasida</taxon>
        <taxon>Haemosporida</taxon>
        <taxon>Plasmodiidae</taxon>
        <taxon>Plasmodium</taxon>
        <taxon>Plasmodium (Plasmodium)</taxon>
    </lineage>
</organism>
<feature type="compositionally biased region" description="Basic residues" evidence="1">
    <location>
        <begin position="38"/>
        <end position="47"/>
    </location>
</feature>
<accession>A0A1Y3DPY1</accession>
<evidence type="ECO:0000313" key="3">
    <source>
        <dbReference type="Proteomes" id="UP000195012"/>
    </source>
</evidence>
<feature type="compositionally biased region" description="Low complexity" evidence="1">
    <location>
        <begin position="17"/>
        <end position="28"/>
    </location>
</feature>
<dbReference type="eggNOG" id="ENOG502QXZ4">
    <property type="taxonomic scope" value="Eukaryota"/>
</dbReference>
<sequence length="362" mass="41856">MKNINHRQHFWESTSVNNNSYNNPENLNTLQKASNQKGPRKGNTHHVLSKNIKDNKIGIAGITTEVNRAGKNPILNCRTVTGEKFSGEKKKNNQKVKNETFNWRITTDTRRNNAKSDTLVPHKKYGERKKLLEKRECHLNRESTKFQEKTDIENDASCFSNLITFDDQPTVSEKIPIKNNPQHGTHRDVLRKDFLENSLKNIHFDIHLDLHAGIRGIHTETVPEGRASCNGIRDSTKDDNRKTKHGPSGNTRDGENPPHDNNTGNMNFEKLNKEENAEKELLLEHIKRLEYQNNIFLNNLLNVYYVCMDYIKMQDEKIKKNEEIILFQNKIINDLKANEHFEDTTGMSNDITINCKNDDSDL</sequence>
<proteinExistence type="predicted"/>
<protein>
    <submittedName>
        <fullName evidence="2">Uncharacterized protein</fullName>
    </submittedName>
</protein>
<dbReference type="EMBL" id="NETL01000027">
    <property type="protein sequence ID" value="OTN64787.1"/>
    <property type="molecule type" value="Genomic_DNA"/>
</dbReference>
<dbReference type="VEuPathDB" id="PlasmoDB:PKNOH_S130183900"/>
<gene>
    <name evidence="2" type="ORF">PKNOH_S130183900</name>
</gene>
<feature type="region of interest" description="Disordered" evidence="1">
    <location>
        <begin position="1"/>
        <end position="47"/>
    </location>
</feature>
<name>A0A1Y3DPY1_PLAKN</name>
<dbReference type="OrthoDB" id="372668at2759"/>
<evidence type="ECO:0000313" key="2">
    <source>
        <dbReference type="EMBL" id="OTN64787.1"/>
    </source>
</evidence>
<dbReference type="VEuPathDB" id="PlasmoDB:PKNH_1117700"/>
<dbReference type="VEuPathDB" id="PlasmoDB:PKA1H_110022800"/>
<dbReference type="OMA" id="CMDYIKM"/>
<feature type="region of interest" description="Disordered" evidence="1">
    <location>
        <begin position="224"/>
        <end position="267"/>
    </location>
</feature>
<dbReference type="AlphaFoldDB" id="A0A1Y3DPY1"/>
<evidence type="ECO:0000256" key="1">
    <source>
        <dbReference type="SAM" id="MobiDB-lite"/>
    </source>
</evidence>